<comment type="caution">
    <text evidence="1">The sequence shown here is derived from an EMBL/GenBank/DDBJ whole genome shotgun (WGS) entry which is preliminary data.</text>
</comment>
<dbReference type="HOGENOM" id="CLU_3234598_0_0_9"/>
<gene>
    <name evidence="1" type="ORF">HOLDEFILI_02645</name>
</gene>
<sequence length="43" mass="5041">MFLHREKTKKVTIVTFSAFPLNLKSAFQIIPIFFSEFPLNLIL</sequence>
<name>B9Y9Y8_9FIRM</name>
<organism evidence="1 2">
    <name type="scientific">Holdemania filiformis DSM 12042</name>
    <dbReference type="NCBI Taxonomy" id="545696"/>
    <lineage>
        <taxon>Bacteria</taxon>
        <taxon>Bacillati</taxon>
        <taxon>Bacillota</taxon>
        <taxon>Erysipelotrichia</taxon>
        <taxon>Erysipelotrichales</taxon>
        <taxon>Erysipelotrichaceae</taxon>
        <taxon>Holdemania</taxon>
    </lineage>
</organism>
<proteinExistence type="predicted"/>
<reference evidence="1 2" key="2">
    <citation type="submission" date="2009-02" db="EMBL/GenBank/DDBJ databases">
        <title>Draft genome sequence of Holdemania filiformis DSM 12042.</title>
        <authorList>
            <person name="Sudarsanam P."/>
            <person name="Ley R."/>
            <person name="Guruge J."/>
            <person name="Turnbaugh P.J."/>
            <person name="Mahowald M."/>
            <person name="Liep D."/>
            <person name="Gordon J."/>
        </authorList>
    </citation>
    <scope>NUCLEOTIDE SEQUENCE [LARGE SCALE GENOMIC DNA]</scope>
    <source>
        <strain evidence="1 2">DSM 12042</strain>
    </source>
</reference>
<accession>B9Y9Y8</accession>
<evidence type="ECO:0000313" key="1">
    <source>
        <dbReference type="EMBL" id="EEF67199.1"/>
    </source>
</evidence>
<protein>
    <submittedName>
        <fullName evidence="1">Uncharacterized protein</fullName>
    </submittedName>
</protein>
<dbReference type="Proteomes" id="UP000005950">
    <property type="component" value="Unassembled WGS sequence"/>
</dbReference>
<dbReference type="AlphaFoldDB" id="B9Y9Y8"/>
<dbReference type="EMBL" id="ACCF01000158">
    <property type="protein sequence ID" value="EEF67199.1"/>
    <property type="molecule type" value="Genomic_DNA"/>
</dbReference>
<evidence type="ECO:0000313" key="2">
    <source>
        <dbReference type="Proteomes" id="UP000005950"/>
    </source>
</evidence>
<reference evidence="1 2" key="1">
    <citation type="submission" date="2008-12" db="EMBL/GenBank/DDBJ databases">
        <authorList>
            <person name="Fulton L."/>
            <person name="Clifton S."/>
            <person name="Fulton B."/>
            <person name="Xu J."/>
            <person name="Minx P."/>
            <person name="Pepin K.H."/>
            <person name="Johnson M."/>
            <person name="Bhonagiri V."/>
            <person name="Nash W.E."/>
            <person name="Mardis E.R."/>
            <person name="Wilson R.K."/>
        </authorList>
    </citation>
    <scope>NUCLEOTIDE SEQUENCE [LARGE SCALE GENOMIC DNA]</scope>
    <source>
        <strain evidence="1 2">DSM 12042</strain>
    </source>
</reference>